<dbReference type="AlphaFoldDB" id="A0AAE3D385"/>
<evidence type="ECO:0000256" key="2">
    <source>
        <dbReference type="ARBA" id="ARBA00023125"/>
    </source>
</evidence>
<dbReference type="InterPro" id="IPR001845">
    <property type="entry name" value="HTH_ArsR_DNA-bd_dom"/>
</dbReference>
<comment type="caution">
    <text evidence="5">The sequence shown here is derived from an EMBL/GenBank/DDBJ whole genome shotgun (WGS) entry which is preliminary data.</text>
</comment>
<evidence type="ECO:0000256" key="3">
    <source>
        <dbReference type="ARBA" id="ARBA00023163"/>
    </source>
</evidence>
<dbReference type="EMBL" id="JAICBX010000005">
    <property type="protein sequence ID" value="MBW8639922.1"/>
    <property type="molecule type" value="Genomic_DNA"/>
</dbReference>
<evidence type="ECO:0000313" key="6">
    <source>
        <dbReference type="Proteomes" id="UP001196509"/>
    </source>
</evidence>
<dbReference type="InterPro" id="IPR011991">
    <property type="entry name" value="ArsR-like_HTH"/>
</dbReference>
<keyword evidence="6" id="KW-1185">Reference proteome</keyword>
<dbReference type="InterPro" id="IPR051081">
    <property type="entry name" value="HTH_MetalResp_TranReg"/>
</dbReference>
<dbReference type="GO" id="GO:0003677">
    <property type="term" value="F:DNA binding"/>
    <property type="evidence" value="ECO:0007669"/>
    <property type="project" value="UniProtKB-KW"/>
</dbReference>
<keyword evidence="1" id="KW-0805">Transcription regulation</keyword>
<dbReference type="PRINTS" id="PR00778">
    <property type="entry name" value="HTHARSR"/>
</dbReference>
<accession>A0AAE3D385</accession>
<name>A0AAE3D385_9HYPH</name>
<dbReference type="Proteomes" id="UP001196509">
    <property type="component" value="Unassembled WGS sequence"/>
</dbReference>
<evidence type="ECO:0000313" key="5">
    <source>
        <dbReference type="EMBL" id="MBW8639922.1"/>
    </source>
</evidence>
<dbReference type="PANTHER" id="PTHR33154:SF28">
    <property type="entry name" value="HTH-TYPE TRANSCRIPTIONAL REGULATOR YGAV-RELATED"/>
    <property type="match status" value="1"/>
</dbReference>
<dbReference type="InterPro" id="IPR036388">
    <property type="entry name" value="WH-like_DNA-bd_sf"/>
</dbReference>
<evidence type="ECO:0000259" key="4">
    <source>
        <dbReference type="PROSITE" id="PS50987"/>
    </source>
</evidence>
<dbReference type="PROSITE" id="PS50987">
    <property type="entry name" value="HTH_ARSR_2"/>
    <property type="match status" value="1"/>
</dbReference>
<sequence>MKEDAPSGTDGKLGDIGPLIERSHEVARLLKLLSNQKRLLILCRLAASGECAVHALAEYVDLSQSALSQHLAKLRKEGLVTYRRESQVLYYSIGDANLRYLLTTLKEIHCPDPDLKKEKEK</sequence>
<dbReference type="InterPro" id="IPR036390">
    <property type="entry name" value="WH_DNA-bd_sf"/>
</dbReference>
<dbReference type="Gene3D" id="1.10.10.10">
    <property type="entry name" value="Winged helix-like DNA-binding domain superfamily/Winged helix DNA-binding domain"/>
    <property type="match status" value="1"/>
</dbReference>
<keyword evidence="3" id="KW-0804">Transcription</keyword>
<organism evidence="5 6">
    <name type="scientific">Flavimaribacter sediminis</name>
    <dbReference type="NCBI Taxonomy" id="2865987"/>
    <lineage>
        <taxon>Bacteria</taxon>
        <taxon>Pseudomonadati</taxon>
        <taxon>Pseudomonadota</taxon>
        <taxon>Alphaproteobacteria</taxon>
        <taxon>Hyphomicrobiales</taxon>
        <taxon>Rhizobiaceae</taxon>
        <taxon>Flavimaribacter</taxon>
    </lineage>
</organism>
<dbReference type="NCBIfam" id="NF033788">
    <property type="entry name" value="HTH_metalloreg"/>
    <property type="match status" value="1"/>
</dbReference>
<keyword evidence="2" id="KW-0238">DNA-binding</keyword>
<protein>
    <submittedName>
        <fullName evidence="5">Metalloregulator ArsR/SmtB family transcription factor</fullName>
    </submittedName>
</protein>
<dbReference type="SUPFAM" id="SSF46785">
    <property type="entry name" value="Winged helix' DNA-binding domain"/>
    <property type="match status" value="1"/>
</dbReference>
<reference evidence="5" key="1">
    <citation type="submission" date="2021-08" db="EMBL/GenBank/DDBJ databases">
        <title>Hoeflea bacterium WL0058 sp. nov., isolated from the sediment.</title>
        <authorList>
            <person name="Wang L."/>
            <person name="Zhang D."/>
        </authorList>
    </citation>
    <scope>NUCLEOTIDE SEQUENCE</scope>
    <source>
        <strain evidence="5">WL0058</strain>
    </source>
</reference>
<dbReference type="GO" id="GO:0003700">
    <property type="term" value="F:DNA-binding transcription factor activity"/>
    <property type="evidence" value="ECO:0007669"/>
    <property type="project" value="InterPro"/>
</dbReference>
<dbReference type="CDD" id="cd00090">
    <property type="entry name" value="HTH_ARSR"/>
    <property type="match status" value="1"/>
</dbReference>
<gene>
    <name evidence="5" type="ORF">K1W69_22190</name>
</gene>
<dbReference type="PANTHER" id="PTHR33154">
    <property type="entry name" value="TRANSCRIPTIONAL REGULATOR, ARSR FAMILY"/>
    <property type="match status" value="1"/>
</dbReference>
<feature type="domain" description="HTH arsR-type" evidence="4">
    <location>
        <begin position="18"/>
        <end position="113"/>
    </location>
</feature>
<dbReference type="Pfam" id="PF01022">
    <property type="entry name" value="HTH_5"/>
    <property type="match status" value="1"/>
</dbReference>
<proteinExistence type="predicted"/>
<dbReference type="SMART" id="SM00418">
    <property type="entry name" value="HTH_ARSR"/>
    <property type="match status" value="1"/>
</dbReference>
<evidence type="ECO:0000256" key="1">
    <source>
        <dbReference type="ARBA" id="ARBA00023015"/>
    </source>
</evidence>